<dbReference type="GO" id="GO:0016780">
    <property type="term" value="F:phosphotransferase activity, for other substituted phosphate groups"/>
    <property type="evidence" value="ECO:0007669"/>
    <property type="project" value="TreeGrafter"/>
</dbReference>
<feature type="transmembrane region" description="Helical" evidence="2">
    <location>
        <begin position="21"/>
        <end position="46"/>
    </location>
</feature>
<protein>
    <submittedName>
        <fullName evidence="4">Sugar transferase</fullName>
    </submittedName>
</protein>
<feature type="domain" description="Bacterial sugar transferase" evidence="3">
    <location>
        <begin position="18"/>
        <end position="210"/>
    </location>
</feature>
<dbReference type="AlphaFoldDB" id="A0A414FZX5"/>
<evidence type="ECO:0000313" key="5">
    <source>
        <dbReference type="Proteomes" id="UP000286050"/>
    </source>
</evidence>
<dbReference type="PANTHER" id="PTHR30576">
    <property type="entry name" value="COLANIC BIOSYNTHESIS UDP-GLUCOSE LIPID CARRIER TRANSFERASE"/>
    <property type="match status" value="1"/>
</dbReference>
<keyword evidence="4" id="KW-0808">Transferase</keyword>
<keyword evidence="2" id="KW-0472">Membrane</keyword>
<organism evidence="4 5">
    <name type="scientific">Collinsella intestinalis</name>
    <dbReference type="NCBI Taxonomy" id="147207"/>
    <lineage>
        <taxon>Bacteria</taxon>
        <taxon>Bacillati</taxon>
        <taxon>Actinomycetota</taxon>
        <taxon>Coriobacteriia</taxon>
        <taxon>Coriobacteriales</taxon>
        <taxon>Coriobacteriaceae</taxon>
        <taxon>Collinsella</taxon>
    </lineage>
</organism>
<dbReference type="InterPro" id="IPR003362">
    <property type="entry name" value="Bact_transf"/>
</dbReference>
<dbReference type="PANTHER" id="PTHR30576:SF10">
    <property type="entry name" value="SLL5057 PROTEIN"/>
    <property type="match status" value="1"/>
</dbReference>
<keyword evidence="2" id="KW-1133">Transmembrane helix</keyword>
<evidence type="ECO:0000313" key="4">
    <source>
        <dbReference type="EMBL" id="RHD57433.1"/>
    </source>
</evidence>
<name>A0A414FZX5_9ACTN</name>
<keyword evidence="2" id="KW-0812">Transmembrane</keyword>
<evidence type="ECO:0000259" key="3">
    <source>
        <dbReference type="Pfam" id="PF02397"/>
    </source>
</evidence>
<evidence type="ECO:0000256" key="1">
    <source>
        <dbReference type="ARBA" id="ARBA00006464"/>
    </source>
</evidence>
<accession>A0A414FZX5</accession>
<proteinExistence type="inferred from homology"/>
<reference evidence="4 5" key="1">
    <citation type="submission" date="2018-08" db="EMBL/GenBank/DDBJ databases">
        <title>A genome reference for cultivated species of the human gut microbiota.</title>
        <authorList>
            <person name="Zou Y."/>
            <person name="Xue W."/>
            <person name="Luo G."/>
        </authorList>
    </citation>
    <scope>NUCLEOTIDE SEQUENCE [LARGE SCALE GENOMIC DNA]</scope>
    <source>
        <strain evidence="4 5">AM30-5LB</strain>
    </source>
</reference>
<comment type="similarity">
    <text evidence="1">Belongs to the bacterial sugar transferase family.</text>
</comment>
<dbReference type="EMBL" id="QSJI01000001">
    <property type="protein sequence ID" value="RHD57433.1"/>
    <property type="molecule type" value="Genomic_DNA"/>
</dbReference>
<comment type="caution">
    <text evidence="4">The sequence shown here is derived from an EMBL/GenBank/DDBJ whole genome shotgun (WGS) entry which is preliminary data.</text>
</comment>
<gene>
    <name evidence="4" type="ORF">DW787_00895</name>
</gene>
<dbReference type="Pfam" id="PF02397">
    <property type="entry name" value="Bac_transf"/>
    <property type="match status" value="1"/>
</dbReference>
<sequence>MRNAQAYDCERLGYRFVKRCFDIVFSAAVIAVAFVPSLILCAAIAIESPGCPLYRQKRVGRIGADGQPREFTMWKFRSMVKGADKMKDALLAENEVEGPMFKMKDDPRVTRIGRFIRKHSIDEFPQFLNVLVGDMSVVGPRPPLPREVAQYDEWAMQRLAVKPGLTGPWQVGGRSDVDFDDMVRLDLGYIARRSVAMDLKIILQTITVVFTGKGAA</sequence>
<dbReference type="Proteomes" id="UP000286050">
    <property type="component" value="Unassembled WGS sequence"/>
</dbReference>
<evidence type="ECO:0000256" key="2">
    <source>
        <dbReference type="SAM" id="Phobius"/>
    </source>
</evidence>